<dbReference type="AlphaFoldDB" id="G0TTX2"/>
<dbReference type="VEuPathDB" id="TriTrypDB:TvY486_0400700"/>
<organism evidence="1">
    <name type="scientific">Trypanosoma vivax (strain Y486)</name>
    <dbReference type="NCBI Taxonomy" id="1055687"/>
    <lineage>
        <taxon>Eukaryota</taxon>
        <taxon>Discoba</taxon>
        <taxon>Euglenozoa</taxon>
        <taxon>Kinetoplastea</taxon>
        <taxon>Metakinetoplastina</taxon>
        <taxon>Trypanosomatida</taxon>
        <taxon>Trypanosomatidae</taxon>
        <taxon>Trypanosoma</taxon>
        <taxon>Duttonella</taxon>
    </lineage>
</organism>
<protein>
    <submittedName>
        <fullName evidence="1">Uncharacterized protein</fullName>
    </submittedName>
</protein>
<dbReference type="EMBL" id="HE573020">
    <property type="protein sequence ID" value="CCC47405.1"/>
    <property type="molecule type" value="Genomic_DNA"/>
</dbReference>
<name>G0TTX2_TRYVY</name>
<gene>
    <name evidence="1" type="ORF">TVY486_0400700</name>
</gene>
<sequence length="229" mass="25359">MGARELTTAFRNRQHYIRILKEKAREIAGVQSSGSVHFEQSKLLKTFRLHPFESSLHVPENWKQTSKQRLLESLKGIVPAEKITNCDLFLCALIHPSYVRSRSVRAAVAMPTELTYTGSSTLRLLREVAAVHGLDDYLQRDEIASVTHKLQVSDLILFDKAYFVECGAHYETGVAIPEEVRLAAATALCGAVTLSEDVHAAALLLDQLRDLRNVQTVSGAVGEDQTSST</sequence>
<accession>G0TTX2</accession>
<proteinExistence type="predicted"/>
<reference evidence="1" key="1">
    <citation type="journal article" date="2012" name="Proc. Natl. Acad. Sci. U.S.A.">
        <title>Antigenic diversity is generated by distinct evolutionary mechanisms in African trypanosome species.</title>
        <authorList>
            <person name="Jackson A.P."/>
            <person name="Berry A."/>
            <person name="Aslett M."/>
            <person name="Allison H.C."/>
            <person name="Burton P."/>
            <person name="Vavrova-Anderson J."/>
            <person name="Brown R."/>
            <person name="Browne H."/>
            <person name="Corton N."/>
            <person name="Hauser H."/>
            <person name="Gamble J."/>
            <person name="Gilderthorp R."/>
            <person name="Marcello L."/>
            <person name="McQuillan J."/>
            <person name="Otto T.D."/>
            <person name="Quail M.A."/>
            <person name="Sanders M.J."/>
            <person name="van Tonder A."/>
            <person name="Ginger M.L."/>
            <person name="Field M.C."/>
            <person name="Barry J.D."/>
            <person name="Hertz-Fowler C."/>
            <person name="Berriman M."/>
        </authorList>
    </citation>
    <scope>NUCLEOTIDE SEQUENCE</scope>
    <source>
        <strain evidence="1">Y486</strain>
    </source>
</reference>
<evidence type="ECO:0000313" key="1">
    <source>
        <dbReference type="EMBL" id="CCC47405.1"/>
    </source>
</evidence>
<dbReference type="OMA" id="IHPSYVR"/>